<dbReference type="HOGENOM" id="CLU_101931_0_0_1"/>
<sequence length="238" mass="26015">MNCLVKFKIESVTVVIIAILIVPDIYCQDCFPKSENCTEIIAGTCFRGSVSPFESLPIVIEKSCSSLQNFASISQDIEGIASVYCKENYQISQNDLDLCDCRNSNATRSVYNIQDMPDVGSAAAVADELRKLHASIFQFIDHLPLLGFSLKINMSQLAVGLQAASDKLTSVSDEDPRKLLAFSDMDQLQILMNITASGLQSESLVCCQTGELANNAVCPDSLGNENVDEKFVLTIYCK</sequence>
<organism evidence="1 2">
    <name type="scientific">Trichoplax adhaerens</name>
    <name type="common">Trichoplax reptans</name>
    <dbReference type="NCBI Taxonomy" id="10228"/>
    <lineage>
        <taxon>Eukaryota</taxon>
        <taxon>Metazoa</taxon>
        <taxon>Placozoa</taxon>
        <taxon>Uniplacotomia</taxon>
        <taxon>Trichoplacea</taxon>
        <taxon>Trichoplacidae</taxon>
        <taxon>Trichoplax</taxon>
    </lineage>
</organism>
<proteinExistence type="predicted"/>
<dbReference type="KEGG" id="tad:TRIADDRAFT_62785"/>
<evidence type="ECO:0000313" key="2">
    <source>
        <dbReference type="Proteomes" id="UP000009022"/>
    </source>
</evidence>
<evidence type="ECO:0000313" key="1">
    <source>
        <dbReference type="EMBL" id="EDV18740.1"/>
    </source>
</evidence>
<dbReference type="GeneID" id="6759988"/>
<name>B3SEV5_TRIAD</name>
<protein>
    <submittedName>
        <fullName evidence="1">Uncharacterized protein</fullName>
    </submittedName>
</protein>
<dbReference type="PhylomeDB" id="B3SEV5"/>
<dbReference type="AlphaFoldDB" id="B3SEV5"/>
<gene>
    <name evidence="1" type="ORF">TRIADDRAFT_62785</name>
</gene>
<accession>B3SEV5</accession>
<dbReference type="RefSeq" id="XP_002118774.1">
    <property type="nucleotide sequence ID" value="XM_002118738.1"/>
</dbReference>
<reference evidence="1 2" key="1">
    <citation type="journal article" date="2008" name="Nature">
        <title>The Trichoplax genome and the nature of placozoans.</title>
        <authorList>
            <person name="Srivastava M."/>
            <person name="Begovic E."/>
            <person name="Chapman J."/>
            <person name="Putnam N.H."/>
            <person name="Hellsten U."/>
            <person name="Kawashima T."/>
            <person name="Kuo A."/>
            <person name="Mitros T."/>
            <person name="Salamov A."/>
            <person name="Carpenter M.L."/>
            <person name="Signorovitch A.Y."/>
            <person name="Moreno M.A."/>
            <person name="Kamm K."/>
            <person name="Grimwood J."/>
            <person name="Schmutz J."/>
            <person name="Shapiro H."/>
            <person name="Grigoriev I.V."/>
            <person name="Buss L.W."/>
            <person name="Schierwater B."/>
            <person name="Dellaporta S.L."/>
            <person name="Rokhsar D.S."/>
        </authorList>
    </citation>
    <scope>NUCLEOTIDE SEQUENCE [LARGE SCALE GENOMIC DNA]</scope>
    <source>
        <strain evidence="1 2">Grell-BS-1999</strain>
    </source>
</reference>
<dbReference type="InParanoid" id="B3SEV5"/>
<dbReference type="CTD" id="6759988"/>
<keyword evidence="2" id="KW-1185">Reference proteome</keyword>
<dbReference type="EMBL" id="DS985665">
    <property type="protein sequence ID" value="EDV18740.1"/>
    <property type="molecule type" value="Genomic_DNA"/>
</dbReference>
<dbReference type="Proteomes" id="UP000009022">
    <property type="component" value="Unassembled WGS sequence"/>
</dbReference>